<dbReference type="GO" id="GO:0006515">
    <property type="term" value="P:protein quality control for misfolded or incompletely synthesized proteins"/>
    <property type="evidence" value="ECO:0007669"/>
    <property type="project" value="TreeGrafter"/>
</dbReference>
<keyword evidence="5" id="KW-0645">Protease</keyword>
<evidence type="ECO:0000256" key="3">
    <source>
        <dbReference type="ARBA" id="ARBA00010044"/>
    </source>
</evidence>
<dbReference type="FunFam" id="3.40.50.300:FF:000175">
    <property type="entry name" value="ATP-dependent zinc metalloprotease FTSH 4"/>
    <property type="match status" value="1"/>
</dbReference>
<dbReference type="Pfam" id="PF01434">
    <property type="entry name" value="Peptidase_M41"/>
    <property type="match status" value="1"/>
</dbReference>
<dbReference type="PROSITE" id="PS00674">
    <property type="entry name" value="AAA"/>
    <property type="match status" value="1"/>
</dbReference>
<evidence type="ECO:0000256" key="1">
    <source>
        <dbReference type="ARBA" id="ARBA00001947"/>
    </source>
</evidence>
<evidence type="ECO:0000256" key="7">
    <source>
        <dbReference type="ARBA" id="ARBA00022741"/>
    </source>
</evidence>
<reference evidence="16" key="1">
    <citation type="journal article" date="2020" name="Nat. Commun.">
        <title>Large-scale genome sequencing of mycorrhizal fungi provides insights into the early evolution of symbiotic traits.</title>
        <authorList>
            <person name="Miyauchi S."/>
            <person name="Kiss E."/>
            <person name="Kuo A."/>
            <person name="Drula E."/>
            <person name="Kohler A."/>
            <person name="Sanchez-Garcia M."/>
            <person name="Morin E."/>
            <person name="Andreopoulos B."/>
            <person name="Barry K.W."/>
            <person name="Bonito G."/>
            <person name="Buee M."/>
            <person name="Carver A."/>
            <person name="Chen C."/>
            <person name="Cichocki N."/>
            <person name="Clum A."/>
            <person name="Culley D."/>
            <person name="Crous P.W."/>
            <person name="Fauchery L."/>
            <person name="Girlanda M."/>
            <person name="Hayes R.D."/>
            <person name="Keri Z."/>
            <person name="LaButti K."/>
            <person name="Lipzen A."/>
            <person name="Lombard V."/>
            <person name="Magnuson J."/>
            <person name="Maillard F."/>
            <person name="Murat C."/>
            <person name="Nolan M."/>
            <person name="Ohm R.A."/>
            <person name="Pangilinan J."/>
            <person name="Pereira M.F."/>
            <person name="Perotto S."/>
            <person name="Peter M."/>
            <person name="Pfister S."/>
            <person name="Riley R."/>
            <person name="Sitrit Y."/>
            <person name="Stielow J.B."/>
            <person name="Szollosi G."/>
            <person name="Zifcakova L."/>
            <person name="Stursova M."/>
            <person name="Spatafora J.W."/>
            <person name="Tedersoo L."/>
            <person name="Vaario L.M."/>
            <person name="Yamada A."/>
            <person name="Yan M."/>
            <person name="Wang P."/>
            <person name="Xu J."/>
            <person name="Bruns T."/>
            <person name="Baldrian P."/>
            <person name="Vilgalys R."/>
            <person name="Dunand C."/>
            <person name="Henrissat B."/>
            <person name="Grigoriev I.V."/>
            <person name="Hibbett D."/>
            <person name="Nagy L.G."/>
            <person name="Martin F.M."/>
        </authorList>
    </citation>
    <scope>NUCLEOTIDE SEQUENCE</scope>
    <source>
        <strain evidence="16">UP504</strain>
    </source>
</reference>
<dbReference type="InterPro" id="IPR000642">
    <property type="entry name" value="Peptidase_M41"/>
</dbReference>
<organism evidence="16 17">
    <name type="scientific">Hydnum rufescens UP504</name>
    <dbReference type="NCBI Taxonomy" id="1448309"/>
    <lineage>
        <taxon>Eukaryota</taxon>
        <taxon>Fungi</taxon>
        <taxon>Dikarya</taxon>
        <taxon>Basidiomycota</taxon>
        <taxon>Agaricomycotina</taxon>
        <taxon>Agaricomycetes</taxon>
        <taxon>Cantharellales</taxon>
        <taxon>Hydnaceae</taxon>
        <taxon>Hydnum</taxon>
    </lineage>
</organism>
<evidence type="ECO:0000256" key="9">
    <source>
        <dbReference type="ARBA" id="ARBA00022833"/>
    </source>
</evidence>
<dbReference type="InterPro" id="IPR003959">
    <property type="entry name" value="ATPase_AAA_core"/>
</dbReference>
<dbReference type="SMART" id="SM00382">
    <property type="entry name" value="AAA"/>
    <property type="match status" value="1"/>
</dbReference>
<comment type="caution">
    <text evidence="16">The sequence shown here is derived from an EMBL/GenBank/DDBJ whole genome shotgun (WGS) entry which is preliminary data.</text>
</comment>
<evidence type="ECO:0000256" key="13">
    <source>
        <dbReference type="SAM" id="MobiDB-lite"/>
    </source>
</evidence>
<dbReference type="InterPro" id="IPR041569">
    <property type="entry name" value="AAA_lid_3"/>
</dbReference>
<evidence type="ECO:0000256" key="6">
    <source>
        <dbReference type="ARBA" id="ARBA00022723"/>
    </source>
</evidence>
<dbReference type="GO" id="GO:0046872">
    <property type="term" value="F:metal ion binding"/>
    <property type="evidence" value="ECO:0007669"/>
    <property type="project" value="UniProtKB-KW"/>
</dbReference>
<dbReference type="PANTHER" id="PTHR23076">
    <property type="entry name" value="METALLOPROTEASE M41 FTSH"/>
    <property type="match status" value="1"/>
</dbReference>
<dbReference type="Gene3D" id="1.10.8.60">
    <property type="match status" value="1"/>
</dbReference>
<feature type="transmembrane region" description="Helical" evidence="14">
    <location>
        <begin position="179"/>
        <end position="198"/>
    </location>
</feature>
<sequence length="724" mass="78658">MVLAQMVRLEADANAHPQDVEKQISLWQEMVKYPVSQKRVISLYERLVEFDKHSPLIRSPEIFQLYLRALVASGQASSIDPAVRHRDALLAAPSPEPGPIVEALSPSQLIAREVLASSLSKPKEPWVSSIRGRLAGSAAAASSLSGAPDDASLAGGKASPIHVVVEEPRGSGLLKAGKFVLLVFVYCFIAITIISIVLDNSGITRAAQPPRNMEFEASTNGKVYKFSDVHGVDEAKEELMEIVQFLKDPSSFTALGGRLPKGVLLTGPPGTGKTLLARAVAGEAGVPFLFASGSEFDEMYVGVGAKRIRELFAAARKKQPAIIFIDELDAVGGRRSSRDHQYVKQTLNQLLVELDGFSPSEGVIVIAATNFPELLDKALVRPGRFDKTVAVPLPDIRGRVQILEHHMRNVRASPEVDINILARGTPGFSGAELENMINQAAVHAARKKATAVSLRDFEWAKARPFSIHQNRLDKILMGAERTSAYIPEEVKRCTAVHEGGHALVAIYTRGSMPLHKVTCIPRGHALGLTQRLPINDRHSVSWLEYMADIDVALGGRVAEELVYGKENVSSGASSDLQNASSVANSMIQHWGYSDKVGLAYYDTKDNTISTTKRHEIETEVDRMLNESAKRVYSLLSEHKEELLLLTDALVEHETLDLQEVKKVLKGERIRQDDGRLPTAPSPGVSGLPTPGGDLGDPLPSPPPVRPPGVRGAPLPHPQPNPVRE</sequence>
<dbReference type="GO" id="GO:0004176">
    <property type="term" value="F:ATP-dependent peptidase activity"/>
    <property type="evidence" value="ECO:0007669"/>
    <property type="project" value="InterPro"/>
</dbReference>
<dbReference type="EMBL" id="MU129129">
    <property type="protein sequence ID" value="KAF9505987.1"/>
    <property type="molecule type" value="Genomic_DNA"/>
</dbReference>
<evidence type="ECO:0000256" key="8">
    <source>
        <dbReference type="ARBA" id="ARBA00022801"/>
    </source>
</evidence>
<evidence type="ECO:0000256" key="12">
    <source>
        <dbReference type="ARBA" id="ARBA00023136"/>
    </source>
</evidence>
<dbReference type="Proteomes" id="UP000886523">
    <property type="component" value="Unassembled WGS sequence"/>
</dbReference>
<evidence type="ECO:0000256" key="2">
    <source>
        <dbReference type="ARBA" id="ARBA00004370"/>
    </source>
</evidence>
<accession>A0A9P6DLL9</accession>
<evidence type="ECO:0000256" key="10">
    <source>
        <dbReference type="ARBA" id="ARBA00022840"/>
    </source>
</evidence>
<keyword evidence="10" id="KW-0067">ATP-binding</keyword>
<comment type="similarity">
    <text evidence="4">In the N-terminal section; belongs to the AAA ATPase family.</text>
</comment>
<keyword evidence="11" id="KW-0482">Metalloprotease</keyword>
<evidence type="ECO:0000313" key="17">
    <source>
        <dbReference type="Proteomes" id="UP000886523"/>
    </source>
</evidence>
<dbReference type="GO" id="GO:0005743">
    <property type="term" value="C:mitochondrial inner membrane"/>
    <property type="evidence" value="ECO:0007669"/>
    <property type="project" value="TreeGrafter"/>
</dbReference>
<evidence type="ECO:0000313" key="16">
    <source>
        <dbReference type="EMBL" id="KAF9505987.1"/>
    </source>
</evidence>
<gene>
    <name evidence="16" type="ORF">BS47DRAFT_1334014</name>
</gene>
<dbReference type="HAMAP" id="MF_01458">
    <property type="entry name" value="FtsH"/>
    <property type="match status" value="1"/>
</dbReference>
<comment type="cofactor">
    <cofactor evidence="1">
        <name>Zn(2+)</name>
        <dbReference type="ChEBI" id="CHEBI:29105"/>
    </cofactor>
</comment>
<dbReference type="Pfam" id="PF17862">
    <property type="entry name" value="AAA_lid_3"/>
    <property type="match status" value="1"/>
</dbReference>
<dbReference type="GO" id="GO:0007005">
    <property type="term" value="P:mitochondrion organization"/>
    <property type="evidence" value="ECO:0007669"/>
    <property type="project" value="TreeGrafter"/>
</dbReference>
<keyword evidence="9" id="KW-0862">Zinc</keyword>
<feature type="compositionally biased region" description="Pro residues" evidence="13">
    <location>
        <begin position="714"/>
        <end position="724"/>
    </location>
</feature>
<keyword evidence="14" id="KW-0812">Transmembrane</keyword>
<dbReference type="SUPFAM" id="SSF140990">
    <property type="entry name" value="FtsH protease domain-like"/>
    <property type="match status" value="1"/>
</dbReference>
<keyword evidence="8" id="KW-0378">Hydrolase</keyword>
<dbReference type="SUPFAM" id="SSF52540">
    <property type="entry name" value="P-loop containing nucleoside triphosphate hydrolases"/>
    <property type="match status" value="1"/>
</dbReference>
<dbReference type="InterPro" id="IPR003593">
    <property type="entry name" value="AAA+_ATPase"/>
</dbReference>
<dbReference type="GO" id="GO:0016887">
    <property type="term" value="F:ATP hydrolysis activity"/>
    <property type="evidence" value="ECO:0007669"/>
    <property type="project" value="InterPro"/>
</dbReference>
<proteinExistence type="inferred from homology"/>
<comment type="subcellular location">
    <subcellularLocation>
        <location evidence="2">Membrane</location>
    </subcellularLocation>
</comment>
<dbReference type="GO" id="GO:0004222">
    <property type="term" value="F:metalloendopeptidase activity"/>
    <property type="evidence" value="ECO:0007669"/>
    <property type="project" value="InterPro"/>
</dbReference>
<evidence type="ECO:0000256" key="11">
    <source>
        <dbReference type="ARBA" id="ARBA00023049"/>
    </source>
</evidence>
<dbReference type="Pfam" id="PF00004">
    <property type="entry name" value="AAA"/>
    <property type="match status" value="1"/>
</dbReference>
<dbReference type="InterPro" id="IPR027417">
    <property type="entry name" value="P-loop_NTPase"/>
</dbReference>
<dbReference type="FunFam" id="1.10.8.60:FF:000001">
    <property type="entry name" value="ATP-dependent zinc metalloprotease FtsH"/>
    <property type="match status" value="1"/>
</dbReference>
<comment type="similarity">
    <text evidence="3">In the C-terminal section; belongs to the peptidase M41 family.</text>
</comment>
<keyword evidence="7" id="KW-0547">Nucleotide-binding</keyword>
<dbReference type="AlphaFoldDB" id="A0A9P6DLL9"/>
<dbReference type="CDD" id="cd19501">
    <property type="entry name" value="RecA-like_FtsH"/>
    <property type="match status" value="1"/>
</dbReference>
<name>A0A9P6DLL9_9AGAM</name>
<evidence type="ECO:0000256" key="14">
    <source>
        <dbReference type="SAM" id="Phobius"/>
    </source>
</evidence>
<evidence type="ECO:0000259" key="15">
    <source>
        <dbReference type="SMART" id="SM00382"/>
    </source>
</evidence>
<dbReference type="PANTHER" id="PTHR23076:SF97">
    <property type="entry name" value="ATP-DEPENDENT ZINC METALLOPROTEASE YME1L1"/>
    <property type="match status" value="1"/>
</dbReference>
<dbReference type="InterPro" id="IPR003960">
    <property type="entry name" value="ATPase_AAA_CS"/>
</dbReference>
<keyword evidence="17" id="KW-1185">Reference proteome</keyword>
<feature type="compositionally biased region" description="Low complexity" evidence="13">
    <location>
        <begin position="685"/>
        <end position="697"/>
    </location>
</feature>
<feature type="domain" description="AAA+ ATPase" evidence="15">
    <location>
        <begin position="259"/>
        <end position="395"/>
    </location>
</feature>
<dbReference type="Gene3D" id="3.40.50.300">
    <property type="entry name" value="P-loop containing nucleotide triphosphate hydrolases"/>
    <property type="match status" value="1"/>
</dbReference>
<keyword evidence="6" id="KW-0479">Metal-binding</keyword>
<dbReference type="Gene3D" id="1.20.58.760">
    <property type="entry name" value="Peptidase M41"/>
    <property type="match status" value="1"/>
</dbReference>
<protein>
    <recommendedName>
        <fullName evidence="15">AAA+ ATPase domain-containing protein</fullName>
    </recommendedName>
</protein>
<keyword evidence="14" id="KW-1133">Transmembrane helix</keyword>
<evidence type="ECO:0000256" key="5">
    <source>
        <dbReference type="ARBA" id="ARBA00022670"/>
    </source>
</evidence>
<dbReference type="InterPro" id="IPR005936">
    <property type="entry name" value="FtsH"/>
</dbReference>
<dbReference type="OrthoDB" id="1413014at2759"/>
<feature type="region of interest" description="Disordered" evidence="13">
    <location>
        <begin position="668"/>
        <end position="724"/>
    </location>
</feature>
<keyword evidence="12 14" id="KW-0472">Membrane</keyword>
<dbReference type="InterPro" id="IPR037219">
    <property type="entry name" value="Peptidase_M41-like"/>
</dbReference>
<evidence type="ECO:0000256" key="4">
    <source>
        <dbReference type="ARBA" id="ARBA00010550"/>
    </source>
</evidence>
<dbReference type="GO" id="GO:0005524">
    <property type="term" value="F:ATP binding"/>
    <property type="evidence" value="ECO:0007669"/>
    <property type="project" value="UniProtKB-KW"/>
</dbReference>